<proteinExistence type="inferred from homology"/>
<feature type="transmembrane region" description="Helical" evidence="6">
    <location>
        <begin position="212"/>
        <end position="236"/>
    </location>
</feature>
<dbReference type="RefSeq" id="XP_046047723.1">
    <property type="nucleotide sequence ID" value="XM_046188069.1"/>
</dbReference>
<dbReference type="Proteomes" id="UP000720189">
    <property type="component" value="Unassembled WGS sequence"/>
</dbReference>
<dbReference type="EMBL" id="JAGMUX010000011">
    <property type="protein sequence ID" value="KAH7244500.1"/>
    <property type="molecule type" value="Genomic_DNA"/>
</dbReference>
<protein>
    <recommendedName>
        <fullName evidence="7">Rhodopsin domain-containing protein</fullName>
    </recommendedName>
</protein>
<dbReference type="PANTHER" id="PTHR33048">
    <property type="entry name" value="PTH11-LIKE INTEGRAL MEMBRANE PROTEIN (AFU_ORTHOLOGUE AFUA_5G11245)"/>
    <property type="match status" value="1"/>
</dbReference>
<comment type="caution">
    <text evidence="8">The sequence shown here is derived from an EMBL/GenBank/DDBJ whole genome shotgun (WGS) entry which is preliminary data.</text>
</comment>
<dbReference type="OrthoDB" id="4682787at2759"/>
<evidence type="ECO:0000313" key="8">
    <source>
        <dbReference type="EMBL" id="KAH7244500.1"/>
    </source>
</evidence>
<keyword evidence="9" id="KW-1185">Reference proteome</keyword>
<evidence type="ECO:0000259" key="7">
    <source>
        <dbReference type="Pfam" id="PF20684"/>
    </source>
</evidence>
<evidence type="ECO:0000256" key="4">
    <source>
        <dbReference type="ARBA" id="ARBA00023136"/>
    </source>
</evidence>
<feature type="transmembrane region" description="Helical" evidence="6">
    <location>
        <begin position="100"/>
        <end position="122"/>
    </location>
</feature>
<feature type="non-terminal residue" evidence="8">
    <location>
        <position position="1"/>
    </location>
</feature>
<evidence type="ECO:0000313" key="9">
    <source>
        <dbReference type="Proteomes" id="UP000720189"/>
    </source>
</evidence>
<evidence type="ECO:0000256" key="3">
    <source>
        <dbReference type="ARBA" id="ARBA00022989"/>
    </source>
</evidence>
<evidence type="ECO:0000256" key="5">
    <source>
        <dbReference type="ARBA" id="ARBA00038359"/>
    </source>
</evidence>
<dbReference type="InterPro" id="IPR052337">
    <property type="entry name" value="SAT4-like"/>
</dbReference>
<name>A0A9P9K5A1_FUSRE</name>
<comment type="similarity">
    <text evidence="5">Belongs to the SAT4 family.</text>
</comment>
<keyword evidence="4 6" id="KW-0472">Membrane</keyword>
<dbReference type="InterPro" id="IPR049326">
    <property type="entry name" value="Rhodopsin_dom_fungi"/>
</dbReference>
<sequence length="368" mass="41668">IIATLCLILRLYGRIWLEEKIFIEEAYWGTAFAAYSLIWTPGYYVHKWDLKNGDLIRPLYLILVYGCCCSAVQPLIKAAILLDWCRVFVPGDKTKSPFWWRAMVIISFRCIWGITCIVLLNLQCRPHNAIWEFYVPSQCYSLPKAMLTSASVQVISDIAMILLPQHIIWKLQMRWQRKVDIAIIFGVGIIACVAASFRLAHTVTFSKEADTVWYIAPLLFWACGEMTCGFFILSVTTLPRIAAESRLASNLRRAFGISAKSSDPSNPNADQLPNPKPLRVYRAGKASENYYKLDEDGIPMTILGESESQERLNDGGADDDTGNSAVHVTRQTHVTVTSASNTSIKLDQILTPWEKRERHARASWLGLW</sequence>
<dbReference type="AlphaFoldDB" id="A0A9P9K5A1"/>
<dbReference type="GeneID" id="70218023"/>
<evidence type="ECO:0000256" key="2">
    <source>
        <dbReference type="ARBA" id="ARBA00022692"/>
    </source>
</evidence>
<feature type="transmembrane region" description="Helical" evidence="6">
    <location>
        <begin position="179"/>
        <end position="200"/>
    </location>
</feature>
<feature type="transmembrane region" description="Helical" evidence="6">
    <location>
        <begin position="26"/>
        <end position="46"/>
    </location>
</feature>
<dbReference type="Pfam" id="PF20684">
    <property type="entry name" value="Fung_rhodopsin"/>
    <property type="match status" value="1"/>
</dbReference>
<evidence type="ECO:0000256" key="1">
    <source>
        <dbReference type="ARBA" id="ARBA00004141"/>
    </source>
</evidence>
<evidence type="ECO:0000256" key="6">
    <source>
        <dbReference type="SAM" id="Phobius"/>
    </source>
</evidence>
<dbReference type="GO" id="GO:0016020">
    <property type="term" value="C:membrane"/>
    <property type="evidence" value="ECO:0007669"/>
    <property type="project" value="UniProtKB-SubCell"/>
</dbReference>
<accession>A0A9P9K5A1</accession>
<organism evidence="8 9">
    <name type="scientific">Fusarium redolens</name>
    <dbReference type="NCBI Taxonomy" id="48865"/>
    <lineage>
        <taxon>Eukaryota</taxon>
        <taxon>Fungi</taxon>
        <taxon>Dikarya</taxon>
        <taxon>Ascomycota</taxon>
        <taxon>Pezizomycotina</taxon>
        <taxon>Sordariomycetes</taxon>
        <taxon>Hypocreomycetidae</taxon>
        <taxon>Hypocreales</taxon>
        <taxon>Nectriaceae</taxon>
        <taxon>Fusarium</taxon>
        <taxon>Fusarium redolens species complex</taxon>
    </lineage>
</organism>
<comment type="subcellular location">
    <subcellularLocation>
        <location evidence="1">Membrane</location>
        <topology evidence="1">Multi-pass membrane protein</topology>
    </subcellularLocation>
</comment>
<gene>
    <name evidence="8" type="ORF">BKA55DRAFT_516221</name>
</gene>
<dbReference type="PANTHER" id="PTHR33048:SF158">
    <property type="entry name" value="MEMBRANE PROTEIN PTH11-LIKE, PUTATIVE-RELATED"/>
    <property type="match status" value="1"/>
</dbReference>
<keyword evidence="2 6" id="KW-0812">Transmembrane</keyword>
<reference evidence="8" key="1">
    <citation type="journal article" date="2021" name="Nat. Commun.">
        <title>Genetic determinants of endophytism in the Arabidopsis root mycobiome.</title>
        <authorList>
            <person name="Mesny F."/>
            <person name="Miyauchi S."/>
            <person name="Thiergart T."/>
            <person name="Pickel B."/>
            <person name="Atanasova L."/>
            <person name="Karlsson M."/>
            <person name="Huettel B."/>
            <person name="Barry K.W."/>
            <person name="Haridas S."/>
            <person name="Chen C."/>
            <person name="Bauer D."/>
            <person name="Andreopoulos W."/>
            <person name="Pangilinan J."/>
            <person name="LaButti K."/>
            <person name="Riley R."/>
            <person name="Lipzen A."/>
            <person name="Clum A."/>
            <person name="Drula E."/>
            <person name="Henrissat B."/>
            <person name="Kohler A."/>
            <person name="Grigoriev I.V."/>
            <person name="Martin F.M."/>
            <person name="Hacquard S."/>
        </authorList>
    </citation>
    <scope>NUCLEOTIDE SEQUENCE</scope>
    <source>
        <strain evidence="8">MPI-CAGE-AT-0023</strain>
    </source>
</reference>
<keyword evidence="3 6" id="KW-1133">Transmembrane helix</keyword>
<feature type="domain" description="Rhodopsin" evidence="7">
    <location>
        <begin position="10"/>
        <end position="238"/>
    </location>
</feature>